<accession>A0A1H1BRS0</accession>
<feature type="domain" description="Stress-response A/B barrel" evidence="2">
    <location>
        <begin position="2"/>
        <end position="95"/>
    </location>
</feature>
<keyword evidence="4" id="KW-1185">Reference proteome</keyword>
<dbReference type="Proteomes" id="UP000217103">
    <property type="component" value="Unassembled WGS sequence"/>
</dbReference>
<dbReference type="SUPFAM" id="SSF54909">
    <property type="entry name" value="Dimeric alpha+beta barrel"/>
    <property type="match status" value="1"/>
</dbReference>
<dbReference type="PANTHER" id="PTHR33178:SF10">
    <property type="entry name" value="STRESS-RESPONSE A_B BARREL DOMAIN-CONTAINING PROTEIN"/>
    <property type="match status" value="1"/>
</dbReference>
<evidence type="ECO:0000313" key="3">
    <source>
        <dbReference type="EMBL" id="SDQ54599.1"/>
    </source>
</evidence>
<dbReference type="AlphaFoldDB" id="A0A1H1BRS0"/>
<dbReference type="EMBL" id="FNKK01000002">
    <property type="protein sequence ID" value="SDQ54599.1"/>
    <property type="molecule type" value="Genomic_DNA"/>
</dbReference>
<dbReference type="OrthoDB" id="6637496at2"/>
<dbReference type="PANTHER" id="PTHR33178">
    <property type="match status" value="1"/>
</dbReference>
<evidence type="ECO:0000313" key="4">
    <source>
        <dbReference type="Proteomes" id="UP000217103"/>
    </source>
</evidence>
<comment type="subunit">
    <text evidence="1">Homodimer.</text>
</comment>
<dbReference type="InterPro" id="IPR011008">
    <property type="entry name" value="Dimeric_a/b-barrel"/>
</dbReference>
<dbReference type="InterPro" id="IPR013097">
    <property type="entry name" value="Dabb"/>
</dbReference>
<sequence length="97" mass="11461">MFRHVVLFKWNDQATEERLRRMEEELRALPGVIEQIRTYEMGTDVGVNRGNYDFALVAGFDSQEDYLVYRDHPRHRAVIDEHITPILLNRVAVQFVS</sequence>
<dbReference type="InterPro" id="IPR044662">
    <property type="entry name" value="HS1/DABB1-like"/>
</dbReference>
<dbReference type="STRING" id="35622.SAMN04489764_1089"/>
<name>A0A1H1BRS0_9ACTN</name>
<evidence type="ECO:0000256" key="1">
    <source>
        <dbReference type="ARBA" id="ARBA00011738"/>
    </source>
</evidence>
<proteinExistence type="predicted"/>
<dbReference type="SMART" id="SM00886">
    <property type="entry name" value="Dabb"/>
    <property type="match status" value="1"/>
</dbReference>
<gene>
    <name evidence="3" type="ORF">SAMN04489764_1089</name>
</gene>
<organism evidence="3 4">
    <name type="scientific">Thermostaphylospora chromogena</name>
    <dbReference type="NCBI Taxonomy" id="35622"/>
    <lineage>
        <taxon>Bacteria</taxon>
        <taxon>Bacillati</taxon>
        <taxon>Actinomycetota</taxon>
        <taxon>Actinomycetes</taxon>
        <taxon>Streptosporangiales</taxon>
        <taxon>Thermomonosporaceae</taxon>
        <taxon>Thermostaphylospora</taxon>
    </lineage>
</organism>
<dbReference type="Pfam" id="PF07876">
    <property type="entry name" value="Dabb"/>
    <property type="match status" value="1"/>
</dbReference>
<dbReference type="PROSITE" id="PS51502">
    <property type="entry name" value="S_R_A_B_BARREL"/>
    <property type="match status" value="1"/>
</dbReference>
<dbReference type="Gene3D" id="3.30.70.100">
    <property type="match status" value="1"/>
</dbReference>
<evidence type="ECO:0000259" key="2">
    <source>
        <dbReference type="PROSITE" id="PS51502"/>
    </source>
</evidence>
<dbReference type="RefSeq" id="WP_093258055.1">
    <property type="nucleotide sequence ID" value="NZ_FNKK01000002.1"/>
</dbReference>
<protein>
    <submittedName>
        <fullName evidence="3">Stress responsive A/B Barrel Domain</fullName>
    </submittedName>
</protein>
<reference evidence="3 4" key="1">
    <citation type="submission" date="2016-10" db="EMBL/GenBank/DDBJ databases">
        <authorList>
            <person name="de Groot N.N."/>
        </authorList>
    </citation>
    <scope>NUCLEOTIDE SEQUENCE [LARGE SCALE GENOMIC DNA]</scope>
    <source>
        <strain evidence="3 4">DSM 43794</strain>
    </source>
</reference>